<sequence length="111" mass="12045">MDASSICTPAVVYFVISAVSIVIGLFHGFNIFSVLIKVAFVSAWTWFLNFLCGKGYAAISWFLVLLPFLMIFGIFAIAYEVVKGGTGNMQSAMGINNLMPSQQGQQGQGQH</sequence>
<reference evidence="2" key="1">
    <citation type="journal article" date="2020" name="Nature">
        <title>Giant virus diversity and host interactions through global metagenomics.</title>
        <authorList>
            <person name="Schulz F."/>
            <person name="Roux S."/>
            <person name="Paez-Espino D."/>
            <person name="Jungbluth S."/>
            <person name="Walsh D.A."/>
            <person name="Denef V.J."/>
            <person name="McMahon K.D."/>
            <person name="Konstantinidis K.T."/>
            <person name="Eloe-Fadrosh E.A."/>
            <person name="Kyrpides N.C."/>
            <person name="Woyke T."/>
        </authorList>
    </citation>
    <scope>NUCLEOTIDE SEQUENCE</scope>
    <source>
        <strain evidence="2">GVMAG-M-3300023174-130</strain>
    </source>
</reference>
<proteinExistence type="predicted"/>
<organism evidence="2">
    <name type="scientific">viral metagenome</name>
    <dbReference type="NCBI Taxonomy" id="1070528"/>
    <lineage>
        <taxon>unclassified sequences</taxon>
        <taxon>metagenomes</taxon>
        <taxon>organismal metagenomes</taxon>
    </lineage>
</organism>
<accession>A0A6C0DB28</accession>
<evidence type="ECO:0000256" key="1">
    <source>
        <dbReference type="SAM" id="Phobius"/>
    </source>
</evidence>
<feature type="transmembrane region" description="Helical" evidence="1">
    <location>
        <begin position="56"/>
        <end position="79"/>
    </location>
</feature>
<dbReference type="AlphaFoldDB" id="A0A6C0DB28"/>
<feature type="transmembrane region" description="Helical" evidence="1">
    <location>
        <begin position="12"/>
        <end position="36"/>
    </location>
</feature>
<keyword evidence="1" id="KW-1133">Transmembrane helix</keyword>
<protein>
    <submittedName>
        <fullName evidence="2">Uncharacterized protein</fullName>
    </submittedName>
</protein>
<name>A0A6C0DB28_9ZZZZ</name>
<keyword evidence="1" id="KW-0472">Membrane</keyword>
<keyword evidence="1" id="KW-0812">Transmembrane</keyword>
<evidence type="ECO:0000313" key="2">
    <source>
        <dbReference type="EMBL" id="QHT12825.1"/>
    </source>
</evidence>
<dbReference type="EMBL" id="MN739551">
    <property type="protein sequence ID" value="QHT12825.1"/>
    <property type="molecule type" value="Genomic_DNA"/>
</dbReference>